<comment type="similarity">
    <text evidence="2">Belongs to the Tom22 family.</text>
</comment>
<dbReference type="STRING" id="77020.A0A0M9VQN9"/>
<keyword evidence="7" id="KW-1133">Transmembrane helix</keyword>
<keyword evidence="14" id="KW-1185">Reference proteome</keyword>
<keyword evidence="3" id="KW-0813">Transport</keyword>
<evidence type="ECO:0000256" key="2">
    <source>
        <dbReference type="ARBA" id="ARBA00009874"/>
    </source>
</evidence>
<dbReference type="PANTHER" id="PTHR12504:SF0">
    <property type="entry name" value="MITOCHONDRIAL IMPORT RECEPTOR SUBUNIT TOM22 HOMOLOG"/>
    <property type="match status" value="1"/>
</dbReference>
<proteinExistence type="inferred from homology"/>
<evidence type="ECO:0000256" key="4">
    <source>
        <dbReference type="ARBA" id="ARBA00022692"/>
    </source>
</evidence>
<evidence type="ECO:0000256" key="7">
    <source>
        <dbReference type="ARBA" id="ARBA00022989"/>
    </source>
</evidence>
<evidence type="ECO:0000256" key="9">
    <source>
        <dbReference type="ARBA" id="ARBA00023128"/>
    </source>
</evidence>
<name>A0A0M9VQN9_9BASI</name>
<comment type="subcellular location">
    <subcellularLocation>
        <location evidence="1">Mitochondrion outer membrane</location>
        <topology evidence="1">Single-pass membrane protein</topology>
    </subcellularLocation>
</comment>
<comment type="caution">
    <text evidence="13">The sequence shown here is derived from an EMBL/GenBank/DDBJ whole genome shotgun (WGS) entry which is preliminary data.</text>
</comment>
<evidence type="ECO:0000313" key="14">
    <source>
        <dbReference type="Proteomes" id="UP000037751"/>
    </source>
</evidence>
<dbReference type="Pfam" id="PF04281">
    <property type="entry name" value="Tom22"/>
    <property type="match status" value="1"/>
</dbReference>
<feature type="compositionally biased region" description="Low complexity" evidence="12">
    <location>
        <begin position="134"/>
        <end position="147"/>
    </location>
</feature>
<gene>
    <name evidence="13" type="ORF">Malapachy_2170</name>
</gene>
<dbReference type="EMBL" id="LGAV01000002">
    <property type="protein sequence ID" value="KOS15735.1"/>
    <property type="molecule type" value="Genomic_DNA"/>
</dbReference>
<dbReference type="AlphaFoldDB" id="A0A0M9VQN9"/>
<keyword evidence="4" id="KW-0812">Transmembrane</keyword>
<keyword evidence="6" id="KW-0653">Protein transport</keyword>
<feature type="region of interest" description="Disordered" evidence="12">
    <location>
        <begin position="130"/>
        <end position="167"/>
    </location>
</feature>
<dbReference type="OrthoDB" id="10016939at2759"/>
<dbReference type="CDD" id="cd22884">
    <property type="entry name" value="TOM22"/>
    <property type="match status" value="1"/>
</dbReference>
<feature type="region of interest" description="Disordered" evidence="12">
    <location>
        <begin position="1"/>
        <end position="46"/>
    </location>
</feature>
<protein>
    <submittedName>
        <fullName evidence="13">Mitochondrial import receptor subunit tom22</fullName>
    </submittedName>
</protein>
<evidence type="ECO:0000256" key="10">
    <source>
        <dbReference type="ARBA" id="ARBA00023136"/>
    </source>
</evidence>
<evidence type="ECO:0000256" key="3">
    <source>
        <dbReference type="ARBA" id="ARBA00022448"/>
    </source>
</evidence>
<dbReference type="Proteomes" id="UP000037751">
    <property type="component" value="Unassembled WGS sequence"/>
</dbReference>
<keyword evidence="11 13" id="KW-0675">Receptor</keyword>
<feature type="compositionally biased region" description="Basic and acidic residues" evidence="12">
    <location>
        <begin position="1"/>
        <end position="16"/>
    </location>
</feature>
<organism evidence="13 14">
    <name type="scientific">Malassezia pachydermatis</name>
    <dbReference type="NCBI Taxonomy" id="77020"/>
    <lineage>
        <taxon>Eukaryota</taxon>
        <taxon>Fungi</taxon>
        <taxon>Dikarya</taxon>
        <taxon>Basidiomycota</taxon>
        <taxon>Ustilaginomycotina</taxon>
        <taxon>Malasseziomycetes</taxon>
        <taxon>Malasseziales</taxon>
        <taxon>Malasseziaceae</taxon>
        <taxon>Malassezia</taxon>
    </lineage>
</organism>
<keyword evidence="9" id="KW-0496">Mitochondrion</keyword>
<keyword evidence="5" id="KW-1000">Mitochondrion outer membrane</keyword>
<accession>A0A0M9VQN9</accession>
<reference evidence="13 14" key="1">
    <citation type="submission" date="2015-07" db="EMBL/GenBank/DDBJ databases">
        <title>Draft Genome Sequence of Malassezia furfur CBS1878 and Malassezia pachydermatis CBS1879.</title>
        <authorList>
            <person name="Triana S."/>
            <person name="Ohm R."/>
            <person name="Gonzalez A."/>
            <person name="DeCock H."/>
            <person name="Restrepo S."/>
            <person name="Celis A."/>
        </authorList>
    </citation>
    <scope>NUCLEOTIDE SEQUENCE [LARGE SCALE GENOMIC DNA]</scope>
    <source>
        <strain evidence="13 14">CBS 1879</strain>
    </source>
</reference>
<evidence type="ECO:0000256" key="1">
    <source>
        <dbReference type="ARBA" id="ARBA00004572"/>
    </source>
</evidence>
<dbReference type="PANTHER" id="PTHR12504">
    <property type="entry name" value="MITOCHONDRIAL IMPORT RECEPTOR SUBUNIT TOM22"/>
    <property type="match status" value="1"/>
</dbReference>
<keyword evidence="8" id="KW-0811">Translocation</keyword>
<dbReference type="VEuPathDB" id="FungiDB:Malapachy_2170"/>
<evidence type="ECO:0000256" key="11">
    <source>
        <dbReference type="ARBA" id="ARBA00023170"/>
    </source>
</evidence>
<dbReference type="InterPro" id="IPR005683">
    <property type="entry name" value="Tom22"/>
</dbReference>
<sequence length="167" mass="17970">MVRIEEVQDESEKIRQEGLAAGLHDEDEWEEASDSESEDDLSDDEDDVDERALVIANETIWDRICALKDIISPSTRATIAKTWNTTTAYGYAGGWVAGKLIWIGVTSALLVGLPFALAVEDESRIAAQEKDMIAQQQGANGTAQGNNPLAPPAAVSGQSQGLRPPGF</sequence>
<evidence type="ECO:0000256" key="12">
    <source>
        <dbReference type="SAM" id="MobiDB-lite"/>
    </source>
</evidence>
<feature type="compositionally biased region" description="Acidic residues" evidence="12">
    <location>
        <begin position="25"/>
        <end position="46"/>
    </location>
</feature>
<evidence type="ECO:0000313" key="13">
    <source>
        <dbReference type="EMBL" id="KOS15735.1"/>
    </source>
</evidence>
<dbReference type="GO" id="GO:0006886">
    <property type="term" value="P:intracellular protein transport"/>
    <property type="evidence" value="ECO:0007669"/>
    <property type="project" value="InterPro"/>
</dbReference>
<keyword evidence="10" id="KW-0472">Membrane</keyword>
<evidence type="ECO:0000256" key="8">
    <source>
        <dbReference type="ARBA" id="ARBA00023010"/>
    </source>
</evidence>
<dbReference type="RefSeq" id="XP_017993367.1">
    <property type="nucleotide sequence ID" value="XM_018136662.1"/>
</dbReference>
<evidence type="ECO:0000256" key="6">
    <source>
        <dbReference type="ARBA" id="ARBA00022927"/>
    </source>
</evidence>
<evidence type="ECO:0000256" key="5">
    <source>
        <dbReference type="ARBA" id="ARBA00022787"/>
    </source>
</evidence>
<dbReference type="GO" id="GO:0005741">
    <property type="term" value="C:mitochondrial outer membrane"/>
    <property type="evidence" value="ECO:0007669"/>
    <property type="project" value="UniProtKB-SubCell"/>
</dbReference>
<dbReference type="GeneID" id="28728537"/>